<keyword evidence="3" id="KW-1185">Reference proteome</keyword>
<dbReference type="InterPro" id="IPR007889">
    <property type="entry name" value="HTH_Psq"/>
</dbReference>
<dbReference type="Proteomes" id="UP000801492">
    <property type="component" value="Unassembled WGS sequence"/>
</dbReference>
<gene>
    <name evidence="2" type="ORF">ILUMI_06648</name>
</gene>
<feature type="domain" description="HTH psq-type" evidence="1">
    <location>
        <begin position="13"/>
        <end position="48"/>
    </location>
</feature>
<proteinExistence type="predicted"/>
<evidence type="ECO:0000259" key="1">
    <source>
        <dbReference type="Pfam" id="PF05225"/>
    </source>
</evidence>
<dbReference type="Pfam" id="PF05225">
    <property type="entry name" value="HTH_psq"/>
    <property type="match status" value="1"/>
</dbReference>
<sequence length="254" mass="28092">MQAEDRAPELPLETIQQAVRAVISNSMKYKWAADQFEVSQTTLQRYVRIKSADPDYAMVKSLDRFTSVLSKNQEEELKLRTLAFQLTERNNLPRPFKDEAAGLDWMGGFLTRHPVLSLRKPETTSAAPAMGFQIIAKTGRRQIRALSSGERRETVTVKICFLAAGNYVSAMLILPRKRMKQEFETGLSPGAFSVVHETNFLSYATTYIALPLTLGMNVVSTPDGQTSSQTELQNSAVDAPSSPQLVSTSVAVTA</sequence>
<evidence type="ECO:0000313" key="3">
    <source>
        <dbReference type="Proteomes" id="UP000801492"/>
    </source>
</evidence>
<dbReference type="OrthoDB" id="6754776at2759"/>
<dbReference type="GO" id="GO:0003677">
    <property type="term" value="F:DNA binding"/>
    <property type="evidence" value="ECO:0007669"/>
    <property type="project" value="InterPro"/>
</dbReference>
<name>A0A8K0DAQ0_IGNLU</name>
<organism evidence="2 3">
    <name type="scientific">Ignelater luminosus</name>
    <name type="common">Cucubano</name>
    <name type="synonym">Pyrophorus luminosus</name>
    <dbReference type="NCBI Taxonomy" id="2038154"/>
    <lineage>
        <taxon>Eukaryota</taxon>
        <taxon>Metazoa</taxon>
        <taxon>Ecdysozoa</taxon>
        <taxon>Arthropoda</taxon>
        <taxon>Hexapoda</taxon>
        <taxon>Insecta</taxon>
        <taxon>Pterygota</taxon>
        <taxon>Neoptera</taxon>
        <taxon>Endopterygota</taxon>
        <taxon>Coleoptera</taxon>
        <taxon>Polyphaga</taxon>
        <taxon>Elateriformia</taxon>
        <taxon>Elateroidea</taxon>
        <taxon>Elateridae</taxon>
        <taxon>Agrypninae</taxon>
        <taxon>Pyrophorini</taxon>
        <taxon>Ignelater</taxon>
    </lineage>
</organism>
<comment type="caution">
    <text evidence="2">The sequence shown here is derived from an EMBL/GenBank/DDBJ whole genome shotgun (WGS) entry which is preliminary data.</text>
</comment>
<accession>A0A8K0DAQ0</accession>
<dbReference type="AlphaFoldDB" id="A0A8K0DAQ0"/>
<protein>
    <recommendedName>
        <fullName evidence="1">HTH psq-type domain-containing protein</fullName>
    </recommendedName>
</protein>
<reference evidence="2" key="1">
    <citation type="submission" date="2019-08" db="EMBL/GenBank/DDBJ databases">
        <title>The genome of the North American firefly Photinus pyralis.</title>
        <authorList>
            <consortium name="Photinus pyralis genome working group"/>
            <person name="Fallon T.R."/>
            <person name="Sander Lower S.E."/>
            <person name="Weng J.-K."/>
        </authorList>
    </citation>
    <scope>NUCLEOTIDE SEQUENCE</scope>
    <source>
        <strain evidence="2">TRF0915ILg1</strain>
        <tissue evidence="2">Whole body</tissue>
    </source>
</reference>
<dbReference type="EMBL" id="VTPC01002765">
    <property type="protein sequence ID" value="KAF2899527.1"/>
    <property type="molecule type" value="Genomic_DNA"/>
</dbReference>
<evidence type="ECO:0000313" key="2">
    <source>
        <dbReference type="EMBL" id="KAF2899527.1"/>
    </source>
</evidence>